<accession>A0A6A6SL43</accession>
<dbReference type="OrthoDB" id="3799737at2759"/>
<evidence type="ECO:0000313" key="1">
    <source>
        <dbReference type="EMBL" id="KAF2648439.1"/>
    </source>
</evidence>
<organism evidence="1 2">
    <name type="scientific">Lophiostoma macrostomum CBS 122681</name>
    <dbReference type="NCBI Taxonomy" id="1314788"/>
    <lineage>
        <taxon>Eukaryota</taxon>
        <taxon>Fungi</taxon>
        <taxon>Dikarya</taxon>
        <taxon>Ascomycota</taxon>
        <taxon>Pezizomycotina</taxon>
        <taxon>Dothideomycetes</taxon>
        <taxon>Pleosporomycetidae</taxon>
        <taxon>Pleosporales</taxon>
        <taxon>Lophiostomataceae</taxon>
        <taxon>Lophiostoma</taxon>
    </lineage>
</organism>
<keyword evidence="2" id="KW-1185">Reference proteome</keyword>
<evidence type="ECO:0000313" key="2">
    <source>
        <dbReference type="Proteomes" id="UP000799324"/>
    </source>
</evidence>
<name>A0A6A6SL43_9PLEO</name>
<gene>
    <name evidence="1" type="ORF">K491DRAFT_722576</name>
</gene>
<dbReference type="Proteomes" id="UP000799324">
    <property type="component" value="Unassembled WGS sequence"/>
</dbReference>
<proteinExistence type="predicted"/>
<reference evidence="1" key="1">
    <citation type="journal article" date="2020" name="Stud. Mycol.">
        <title>101 Dothideomycetes genomes: a test case for predicting lifestyles and emergence of pathogens.</title>
        <authorList>
            <person name="Haridas S."/>
            <person name="Albert R."/>
            <person name="Binder M."/>
            <person name="Bloem J."/>
            <person name="Labutti K."/>
            <person name="Salamov A."/>
            <person name="Andreopoulos B."/>
            <person name="Baker S."/>
            <person name="Barry K."/>
            <person name="Bills G."/>
            <person name="Bluhm B."/>
            <person name="Cannon C."/>
            <person name="Castanera R."/>
            <person name="Culley D."/>
            <person name="Daum C."/>
            <person name="Ezra D."/>
            <person name="Gonzalez J."/>
            <person name="Henrissat B."/>
            <person name="Kuo A."/>
            <person name="Liang C."/>
            <person name="Lipzen A."/>
            <person name="Lutzoni F."/>
            <person name="Magnuson J."/>
            <person name="Mondo S."/>
            <person name="Nolan M."/>
            <person name="Ohm R."/>
            <person name="Pangilinan J."/>
            <person name="Park H.-J."/>
            <person name="Ramirez L."/>
            <person name="Alfaro M."/>
            <person name="Sun H."/>
            <person name="Tritt A."/>
            <person name="Yoshinaga Y."/>
            <person name="Zwiers L.-H."/>
            <person name="Turgeon B."/>
            <person name="Goodwin S."/>
            <person name="Spatafora J."/>
            <person name="Crous P."/>
            <person name="Grigoriev I."/>
        </authorList>
    </citation>
    <scope>NUCLEOTIDE SEQUENCE</scope>
    <source>
        <strain evidence="1">CBS 122681</strain>
    </source>
</reference>
<dbReference type="EMBL" id="MU004539">
    <property type="protein sequence ID" value="KAF2648439.1"/>
    <property type="molecule type" value="Genomic_DNA"/>
</dbReference>
<dbReference type="AlphaFoldDB" id="A0A6A6SL43"/>
<protein>
    <submittedName>
        <fullName evidence="1">Uncharacterized protein</fullName>
    </submittedName>
</protein>
<sequence>MSPGCYGFDDCSDAEYDAFCDQMPTRRFPDGPYVAPPHLTVREEEPSPPLIQSQIYDKWLQTGKLYTRRATGRWMHRAREMETLLEAHEASDQNSSRGADFRDAIADAMAEVFDEWGISDYCPWSQSFAATSNKPPRSLRGMFAFRYALEEYPRTSVHNTTQFEDADFERLWREEFARLPEDKTVRTNREVWDIFMMRGWCRFPEHAAGRC</sequence>